<dbReference type="InterPro" id="IPR007219">
    <property type="entry name" value="XnlR_reg_dom"/>
</dbReference>
<dbReference type="GO" id="GO:0006351">
    <property type="term" value="P:DNA-templated transcription"/>
    <property type="evidence" value="ECO:0007669"/>
    <property type="project" value="InterPro"/>
</dbReference>
<feature type="compositionally biased region" description="Polar residues" evidence="2">
    <location>
        <begin position="151"/>
        <end position="163"/>
    </location>
</feature>
<dbReference type="OrthoDB" id="2018619at2759"/>
<gene>
    <name evidence="4" type="ORF">CMUS01_07968</name>
</gene>
<evidence type="ECO:0000259" key="3">
    <source>
        <dbReference type="SMART" id="SM00906"/>
    </source>
</evidence>
<evidence type="ECO:0000256" key="2">
    <source>
        <dbReference type="SAM" id="MobiDB-lite"/>
    </source>
</evidence>
<dbReference type="Proteomes" id="UP000639643">
    <property type="component" value="Unassembled WGS sequence"/>
</dbReference>
<proteinExistence type="predicted"/>
<keyword evidence="1" id="KW-0539">Nucleus</keyword>
<feature type="region of interest" description="Disordered" evidence="2">
    <location>
        <begin position="1"/>
        <end position="62"/>
    </location>
</feature>
<feature type="domain" description="Xylanolytic transcriptional activator regulatory" evidence="3">
    <location>
        <begin position="394"/>
        <end position="472"/>
    </location>
</feature>
<feature type="compositionally biased region" description="Low complexity" evidence="2">
    <location>
        <begin position="7"/>
        <end position="21"/>
    </location>
</feature>
<feature type="compositionally biased region" description="Basic and acidic residues" evidence="2">
    <location>
        <begin position="165"/>
        <end position="175"/>
    </location>
</feature>
<dbReference type="SMART" id="SM00906">
    <property type="entry name" value="Fungal_trans"/>
    <property type="match status" value="1"/>
</dbReference>
<dbReference type="GO" id="GO:0001080">
    <property type="term" value="P:nitrogen catabolite activation of transcription from RNA polymerase II promoter"/>
    <property type="evidence" value="ECO:0007669"/>
    <property type="project" value="TreeGrafter"/>
</dbReference>
<feature type="compositionally biased region" description="Low complexity" evidence="2">
    <location>
        <begin position="111"/>
        <end position="125"/>
    </location>
</feature>
<dbReference type="Pfam" id="PF04082">
    <property type="entry name" value="Fungal_trans"/>
    <property type="match status" value="1"/>
</dbReference>
<dbReference type="InterPro" id="IPR050797">
    <property type="entry name" value="Carb_Metab_Trans_Reg"/>
</dbReference>
<reference evidence="4" key="1">
    <citation type="journal article" date="2020" name="Phytopathology">
        <title>Genome Sequence Resources of Colletotrichum truncatum, C. plurivorum, C. musicola, and C. sojae: Four Species Pathogenic to Soybean (Glycine max).</title>
        <authorList>
            <person name="Rogerio F."/>
            <person name="Boufleur T.R."/>
            <person name="Ciampi-Guillardi M."/>
            <person name="Sukno S.A."/>
            <person name="Thon M.R."/>
            <person name="Massola Junior N.S."/>
            <person name="Baroncelli R."/>
        </authorList>
    </citation>
    <scope>NUCLEOTIDE SEQUENCE</scope>
    <source>
        <strain evidence="4">LFN0074</strain>
    </source>
</reference>
<evidence type="ECO:0000313" key="4">
    <source>
        <dbReference type="EMBL" id="KAF6829906.1"/>
    </source>
</evidence>
<dbReference type="GO" id="GO:0005634">
    <property type="term" value="C:nucleus"/>
    <property type="evidence" value="ECO:0007669"/>
    <property type="project" value="TreeGrafter"/>
</dbReference>
<feature type="compositionally biased region" description="Basic and acidic residues" evidence="2">
    <location>
        <begin position="126"/>
        <end position="145"/>
    </location>
</feature>
<comment type="caution">
    <text evidence="4">The sequence shown here is derived from an EMBL/GenBank/DDBJ whole genome shotgun (WGS) entry which is preliminary data.</text>
</comment>
<dbReference type="PANTHER" id="PTHR31668:SF23">
    <property type="entry name" value="ZN(II)2CYS6 TRANSCRIPTION FACTOR (EUROFUNG)"/>
    <property type="match status" value="1"/>
</dbReference>
<dbReference type="CDD" id="cd12148">
    <property type="entry name" value="fungal_TF_MHR"/>
    <property type="match status" value="1"/>
</dbReference>
<name>A0A8H6NET1_9PEZI</name>
<sequence length="721" mass="78820">MRQVQLAVAPAPTSASANSPSRSHKSLTTASDPDKGYASWPPIAQFQRTGESSKSRATSAALGNGVAGRIGRAIRVVGGKPFALSSPSRHVPGKFCKGRGLECTSSAPAGSIAATSASPASASDSPPHDDRVTTADPAPRLRGDIEPSPAPSFSTDRPQSVPNTDHPRTPDDETTIHNTTAPAPSGAPHMPADGVWTLEDNENRTAHSMGPAAEQDTHVLDSIRSGIFSSPNDVDADMIQVYAGTAYPWDPPVHFCLLQDEFAVHDNAAKATASREIERLVGPYGQILVRLYFKHIHPVLPVLSTVRFLRQYAADKTKLPASLRGAVYALASVFWKSDPSLKGPFPFAQHELAVLATDSLQRELDSPNLAKLQAGLLLLHVKPNVVDSIEHPRTWTSTAQAVAVAQMIGLHQDAEKWSIPGWEKRLRRKLWWAAYVADTWSAVCHGNPPHVYPASFNTSDITMEDLRSEEDVPEDLHVLVDPTCVRFQIATGARFLELVKVSRTVRDLIECSFQVQRLVPPISPEPSKTTRLVALREKLNGWDVLIPQCLTMPQPERAVGPSHNAPLHLAYHAYLALLYRALMNPATNEAKKNPASNLRRWFGAALADLAGFTRFMATVTAEDLQGFWGRHARSQLILCGNFLIYLFLLALEPPEVEAAWNLIQSFRASLQRLESQADSTSKLLIRPVALRLNSFFDQAPEQMRRRLLAQTASPSSIILES</sequence>
<organism evidence="4 5">
    <name type="scientific">Colletotrichum musicola</name>
    <dbReference type="NCBI Taxonomy" id="2175873"/>
    <lineage>
        <taxon>Eukaryota</taxon>
        <taxon>Fungi</taxon>
        <taxon>Dikarya</taxon>
        <taxon>Ascomycota</taxon>
        <taxon>Pezizomycotina</taxon>
        <taxon>Sordariomycetes</taxon>
        <taxon>Hypocreomycetidae</taxon>
        <taxon>Glomerellales</taxon>
        <taxon>Glomerellaceae</taxon>
        <taxon>Colletotrichum</taxon>
        <taxon>Colletotrichum orchidearum species complex</taxon>
    </lineage>
</organism>
<feature type="region of interest" description="Disordered" evidence="2">
    <location>
        <begin position="111"/>
        <end position="195"/>
    </location>
</feature>
<dbReference type="GO" id="GO:0008270">
    <property type="term" value="F:zinc ion binding"/>
    <property type="evidence" value="ECO:0007669"/>
    <property type="project" value="InterPro"/>
</dbReference>
<evidence type="ECO:0000256" key="1">
    <source>
        <dbReference type="ARBA" id="ARBA00023242"/>
    </source>
</evidence>
<accession>A0A8H6NET1</accession>
<dbReference type="GO" id="GO:0003677">
    <property type="term" value="F:DNA binding"/>
    <property type="evidence" value="ECO:0007669"/>
    <property type="project" value="InterPro"/>
</dbReference>
<feature type="compositionally biased region" description="Polar residues" evidence="2">
    <location>
        <begin position="46"/>
        <end position="58"/>
    </location>
</feature>
<evidence type="ECO:0000313" key="5">
    <source>
        <dbReference type="Proteomes" id="UP000639643"/>
    </source>
</evidence>
<keyword evidence="5" id="KW-1185">Reference proteome</keyword>
<dbReference type="EMBL" id="WIGM01000298">
    <property type="protein sequence ID" value="KAF6829906.1"/>
    <property type="molecule type" value="Genomic_DNA"/>
</dbReference>
<protein>
    <submittedName>
        <fullName evidence="4">Fungal specific transcription factor domain-containing protein</fullName>
    </submittedName>
</protein>
<dbReference type="PANTHER" id="PTHR31668">
    <property type="entry name" value="GLUCOSE TRANSPORT TRANSCRIPTION REGULATOR RGT1-RELATED-RELATED"/>
    <property type="match status" value="1"/>
</dbReference>
<dbReference type="AlphaFoldDB" id="A0A8H6NET1"/>